<dbReference type="Pfam" id="PF06687">
    <property type="entry name" value="SUR7"/>
    <property type="match status" value="1"/>
</dbReference>
<dbReference type="GO" id="GO:0045121">
    <property type="term" value="C:membrane raft"/>
    <property type="evidence" value="ECO:0007669"/>
    <property type="project" value="TreeGrafter"/>
</dbReference>
<dbReference type="GO" id="GO:0030866">
    <property type="term" value="P:cortical actin cytoskeleton organization"/>
    <property type="evidence" value="ECO:0007669"/>
    <property type="project" value="TreeGrafter"/>
</dbReference>
<sequence length="277" mass="30321">MKLIGTTFNLLLLAGTTLLLIFILLSGASNHIPFNTFYSIKADTSDIPGAYGESAWNFWGICDFTDRLNCRAGPAYPISPVDNFRTTNNVPTDFVDNRDTYYYLSRFAFAFLLLALGFTIFALLVNILGLCFALIDKLVMVLVVMALFFTSGFAAFLTAVTVLAKNAFHSAGLSAQLGVKYLAMTWAAFACILLVFFQTCSSNIAASYREHVERVHQAQAEQAYYKSAPTGATDGDLGEQSSFTRAAPMSGKDDVGSGGIRFFRIKRNNKATDDESL</sequence>
<dbReference type="PANTHER" id="PTHR36414">
    <property type="entry name" value="PROTEIN SUR7"/>
    <property type="match status" value="1"/>
</dbReference>
<dbReference type="PANTHER" id="PTHR36414:SF1">
    <property type="entry name" value="PROTEIN SUR7"/>
    <property type="match status" value="1"/>
</dbReference>
<keyword evidence="1" id="KW-0472">Membrane</keyword>
<gene>
    <name evidence="2" type="ORF">METBISCDRAFT_27068</name>
</gene>
<dbReference type="GO" id="GO:0031505">
    <property type="term" value="P:fungal-type cell wall organization"/>
    <property type="evidence" value="ECO:0007669"/>
    <property type="project" value="TreeGrafter"/>
</dbReference>
<evidence type="ECO:0000313" key="2">
    <source>
        <dbReference type="EMBL" id="RKP30806.1"/>
    </source>
</evidence>
<feature type="transmembrane region" description="Helical" evidence="1">
    <location>
        <begin position="184"/>
        <end position="206"/>
    </location>
</feature>
<keyword evidence="1" id="KW-0812">Transmembrane</keyword>
<proteinExistence type="predicted"/>
<keyword evidence="3" id="KW-1185">Reference proteome</keyword>
<dbReference type="OrthoDB" id="5419460at2759"/>
<dbReference type="GO" id="GO:0005938">
    <property type="term" value="C:cell cortex"/>
    <property type="evidence" value="ECO:0007669"/>
    <property type="project" value="TreeGrafter"/>
</dbReference>
<feature type="transmembrane region" description="Helical" evidence="1">
    <location>
        <begin position="107"/>
        <end position="135"/>
    </location>
</feature>
<dbReference type="GO" id="GO:0005886">
    <property type="term" value="C:plasma membrane"/>
    <property type="evidence" value="ECO:0007669"/>
    <property type="project" value="InterPro"/>
</dbReference>
<evidence type="ECO:0000256" key="1">
    <source>
        <dbReference type="SAM" id="Phobius"/>
    </source>
</evidence>
<dbReference type="Proteomes" id="UP000268321">
    <property type="component" value="Unassembled WGS sequence"/>
</dbReference>
<organism evidence="2 3">
    <name type="scientific">Metschnikowia bicuspidata</name>
    <dbReference type="NCBI Taxonomy" id="27322"/>
    <lineage>
        <taxon>Eukaryota</taxon>
        <taxon>Fungi</taxon>
        <taxon>Dikarya</taxon>
        <taxon>Ascomycota</taxon>
        <taxon>Saccharomycotina</taxon>
        <taxon>Pichiomycetes</taxon>
        <taxon>Metschnikowiaceae</taxon>
        <taxon>Metschnikowia</taxon>
    </lineage>
</organism>
<protein>
    <submittedName>
        <fullName evidence="2">SUR7-domain-containing protein</fullName>
    </submittedName>
</protein>
<dbReference type="GO" id="GO:0032185">
    <property type="term" value="P:septin cytoskeleton organization"/>
    <property type="evidence" value="ECO:0007669"/>
    <property type="project" value="TreeGrafter"/>
</dbReference>
<dbReference type="InterPro" id="IPR009571">
    <property type="entry name" value="SUR7/Rim9-like_fungi"/>
</dbReference>
<dbReference type="AlphaFoldDB" id="A0A4P9ZD02"/>
<evidence type="ECO:0000313" key="3">
    <source>
        <dbReference type="Proteomes" id="UP000268321"/>
    </source>
</evidence>
<dbReference type="GO" id="GO:0006897">
    <property type="term" value="P:endocytosis"/>
    <property type="evidence" value="ECO:0007669"/>
    <property type="project" value="TreeGrafter"/>
</dbReference>
<accession>A0A4P9ZD02</accession>
<feature type="transmembrane region" description="Helical" evidence="1">
    <location>
        <begin position="142"/>
        <end position="164"/>
    </location>
</feature>
<reference evidence="3" key="1">
    <citation type="journal article" date="2018" name="Nat. Microbiol.">
        <title>Leveraging single-cell genomics to expand the fungal tree of life.</title>
        <authorList>
            <person name="Ahrendt S.R."/>
            <person name="Quandt C.A."/>
            <person name="Ciobanu D."/>
            <person name="Clum A."/>
            <person name="Salamov A."/>
            <person name="Andreopoulos B."/>
            <person name="Cheng J.F."/>
            <person name="Woyke T."/>
            <person name="Pelin A."/>
            <person name="Henrissat B."/>
            <person name="Reynolds N.K."/>
            <person name="Benny G.L."/>
            <person name="Smith M.E."/>
            <person name="James T.Y."/>
            <person name="Grigoriev I.V."/>
        </authorList>
    </citation>
    <scope>NUCLEOTIDE SEQUENCE [LARGE SCALE GENOMIC DNA]</scope>
    <source>
        <strain evidence="3">Baker2002</strain>
    </source>
</reference>
<dbReference type="EMBL" id="ML004451">
    <property type="protein sequence ID" value="RKP30806.1"/>
    <property type="molecule type" value="Genomic_DNA"/>
</dbReference>
<name>A0A4P9ZD02_9ASCO</name>
<keyword evidence="1" id="KW-1133">Transmembrane helix</keyword>